<dbReference type="EMBL" id="JRKJ01000016">
    <property type="protein sequence ID" value="KGQ18732.1"/>
    <property type="molecule type" value="Genomic_DNA"/>
</dbReference>
<dbReference type="NCBIfam" id="TIGR01643">
    <property type="entry name" value="YD_repeat_2x"/>
    <property type="match status" value="1"/>
</dbReference>
<organism evidence="4 5">
    <name type="scientific">Lysobacter dokdonensis DS-58</name>
    <dbReference type="NCBI Taxonomy" id="1300345"/>
    <lineage>
        <taxon>Bacteria</taxon>
        <taxon>Pseudomonadati</taxon>
        <taxon>Pseudomonadota</taxon>
        <taxon>Gammaproteobacteria</taxon>
        <taxon>Lysobacterales</taxon>
        <taxon>Lysobacteraceae</taxon>
        <taxon>Noviluteimonas</taxon>
    </lineage>
</organism>
<sequence length="1075" mass="115087">MPGYAWSNDVGYGFSGERGSEGEASTPTAPEQETDDKRDQQCDETRGNPVVLYTGNKVESELDFAAGGEMPLHLSRTYNRMWTGIGLFGKHWLSNFDYTLVVQGAVAWAQRPDGHRLKFVSNTDTQRWVPAQPGGVAYVVRNGDGSHTLHNDEGGTETYDTEGYIRERRNAQGIAWTFAYSAKRLQSVTHTSGRKVTFTWSSGQLTEVTDPAGSPYRYTYAPNVFGTGRGRLASASAPGAPTTIVEYHYEDARFAGALTGKSFDGVRFSTFAYDAQGRAISTEHAGGVERYTFEYHVDANEALPLPPATPPPGGFMTDAEKGWECYQHHCIQPYAGEAMQPRPIGFRVVETNPLGRKTTHTYEDGRKVSVAGHVSANCTASYRDLTYDANGFPDIFSDFTDTLTDFDHDAQGRLVKSVEAAGTPLARTTLREWNATMNRLMRITRVGELDTQFEWTGDGRPAVVTTRNLSPHGVPLETRTTTYRYIRHPNGLLASATADGPLLNDEVTSTFNAQGDLVRVENGVGHATTYANHDALGQPGRVTGPNGDVTDYTYDARGRVVSATRIVAGVPQITHYTFHASGLPASVRTPDGRELRWIHDAARRTTEEYEREPDGRYARKVTRFNAMSQPTKVDILRTAYPAQTTIQGHVEGVVADGAAREVHGWACTTGQDAPINVDLYVGGAWPTGTFLGRHPANKASEPAVASACQAQGAAYRLQIALTDAQRDAHGGKSIHVHGLSPAGKSNDVLGGSGAHLVPRLVPAVAPASLSAPAQSTTGAYTVYWASTVRATFYRLEERTSAGAWTLVHDAAATSRAVTGKTAGTYRYRVAACNESGCGPWSPEANVVDIDPPSDVPAASVPAVNTTGAFTVSWNAVEGATSYHLDESTNGGAWTQVQDAAVTSRAVTGKSTAVPHAYRVRACNAAGCGGHSATRTIAQIVHDAQIVLHDVPGHVFAQEQGTVRVTVKNTGNAAWPAGSVYLGRTSAAQQTPVRTALPAAVAPGGSATIQYTFVAPSGPVSPPVVLRFGGRMHADGVGPFGATVPEAYLEVENPDGFCSPGSGVCQEPRRLPKETP</sequence>
<comment type="caution">
    <text evidence="4">The sequence shown here is derived from an EMBL/GenBank/DDBJ whole genome shotgun (WGS) entry which is preliminary data.</text>
</comment>
<protein>
    <submittedName>
        <fullName evidence="4">RHS-repeat-containing protein</fullName>
    </submittedName>
</protein>
<evidence type="ECO:0000256" key="1">
    <source>
        <dbReference type="ARBA" id="ARBA00022737"/>
    </source>
</evidence>
<dbReference type="eggNOG" id="COG3209">
    <property type="taxonomic scope" value="Bacteria"/>
</dbReference>
<evidence type="ECO:0000313" key="5">
    <source>
        <dbReference type="Proteomes" id="UP000030518"/>
    </source>
</evidence>
<evidence type="ECO:0000256" key="2">
    <source>
        <dbReference type="SAM" id="MobiDB-lite"/>
    </source>
</evidence>
<dbReference type="InterPro" id="IPR013783">
    <property type="entry name" value="Ig-like_fold"/>
</dbReference>
<dbReference type="eggNOG" id="COG4733">
    <property type="taxonomic scope" value="Bacteria"/>
</dbReference>
<dbReference type="PATRIC" id="fig|1300345.3.peg.1941"/>
<name>A0A0A2WJ49_9GAMM</name>
<dbReference type="InterPro" id="IPR003961">
    <property type="entry name" value="FN3_dom"/>
</dbReference>
<dbReference type="Gene3D" id="2.60.40.10">
    <property type="entry name" value="Immunoglobulins"/>
    <property type="match status" value="3"/>
</dbReference>
<dbReference type="InterPro" id="IPR056823">
    <property type="entry name" value="TEN-like_YD-shell"/>
</dbReference>
<dbReference type="SMART" id="SM00060">
    <property type="entry name" value="FN3"/>
    <property type="match status" value="2"/>
</dbReference>
<dbReference type="InterPro" id="IPR031325">
    <property type="entry name" value="RHS_repeat"/>
</dbReference>
<dbReference type="STRING" id="1300345.LF41_265"/>
<dbReference type="Pfam" id="PF05593">
    <property type="entry name" value="RHS_repeat"/>
    <property type="match status" value="1"/>
</dbReference>
<dbReference type="PANTHER" id="PTHR32305:SF15">
    <property type="entry name" value="PROTEIN RHSA-RELATED"/>
    <property type="match status" value="1"/>
</dbReference>
<proteinExistence type="predicted"/>
<dbReference type="InterPro" id="IPR036116">
    <property type="entry name" value="FN3_sf"/>
</dbReference>
<evidence type="ECO:0000259" key="3">
    <source>
        <dbReference type="PROSITE" id="PS50853"/>
    </source>
</evidence>
<dbReference type="AlphaFoldDB" id="A0A0A2WJ49"/>
<dbReference type="SUPFAM" id="SSF49265">
    <property type="entry name" value="Fibronectin type III"/>
    <property type="match status" value="1"/>
</dbReference>
<dbReference type="InterPro" id="IPR045351">
    <property type="entry name" value="DUF6531"/>
</dbReference>
<dbReference type="Pfam" id="PF25023">
    <property type="entry name" value="TEN_YD-shell"/>
    <property type="match status" value="1"/>
</dbReference>
<keyword evidence="5" id="KW-1185">Reference proteome</keyword>
<dbReference type="PROSITE" id="PS50853">
    <property type="entry name" value="FN3"/>
    <property type="match status" value="1"/>
</dbReference>
<gene>
    <name evidence="4" type="ORF">LF41_265</name>
</gene>
<evidence type="ECO:0000313" key="4">
    <source>
        <dbReference type="EMBL" id="KGQ18732.1"/>
    </source>
</evidence>
<keyword evidence="1" id="KW-0677">Repeat</keyword>
<feature type="region of interest" description="Disordered" evidence="2">
    <location>
        <begin position="1"/>
        <end position="47"/>
    </location>
</feature>
<dbReference type="PANTHER" id="PTHR32305">
    <property type="match status" value="1"/>
</dbReference>
<dbReference type="Proteomes" id="UP000030518">
    <property type="component" value="Unassembled WGS sequence"/>
</dbReference>
<dbReference type="InterPro" id="IPR050708">
    <property type="entry name" value="T6SS_VgrG/RHS"/>
</dbReference>
<accession>A0A0A2WJ49</accession>
<feature type="domain" description="Fibronectin type-III" evidence="3">
    <location>
        <begin position="765"/>
        <end position="852"/>
    </location>
</feature>
<dbReference type="InterPro" id="IPR006530">
    <property type="entry name" value="YD"/>
</dbReference>
<reference evidence="4 5" key="1">
    <citation type="submission" date="2014-09" db="EMBL/GenBank/DDBJ databases">
        <title>Genome sequences of Lysobacter dokdonensis DS-58.</title>
        <authorList>
            <person name="Kim J.F."/>
            <person name="Kwak M.-J."/>
        </authorList>
    </citation>
    <scope>NUCLEOTIDE SEQUENCE [LARGE SCALE GENOMIC DNA]</scope>
    <source>
        <strain evidence="4 5">DS-58</strain>
    </source>
</reference>
<feature type="compositionally biased region" description="Basic and acidic residues" evidence="2">
    <location>
        <begin position="35"/>
        <end position="46"/>
    </location>
</feature>
<dbReference type="Gene3D" id="2.180.10.10">
    <property type="entry name" value="RHS repeat-associated core"/>
    <property type="match status" value="2"/>
</dbReference>
<dbReference type="Pfam" id="PF20148">
    <property type="entry name" value="DUF6531"/>
    <property type="match status" value="1"/>
</dbReference>